<dbReference type="AlphaFoldDB" id="A0A380ZU81"/>
<dbReference type="RefSeq" id="WP_002687876.1">
    <property type="nucleotide sequence ID" value="NZ_UFTJ01000003.1"/>
</dbReference>
<evidence type="ECO:0000313" key="1">
    <source>
        <dbReference type="EMBL" id="SUV52922.1"/>
    </source>
</evidence>
<name>A0A380ZU81_9FLAO</name>
<reference evidence="1 2" key="1">
    <citation type="submission" date="2018-06" db="EMBL/GenBank/DDBJ databases">
        <authorList>
            <consortium name="Pathogen Informatics"/>
            <person name="Doyle S."/>
        </authorList>
    </citation>
    <scope>NUCLEOTIDE SEQUENCE [LARGE SCALE GENOMIC DNA]</scope>
    <source>
        <strain evidence="1 2">NCTC11661</strain>
    </source>
</reference>
<dbReference type="EMBL" id="UFTJ01000003">
    <property type="protein sequence ID" value="SUV52922.1"/>
    <property type="molecule type" value="Genomic_DNA"/>
</dbReference>
<dbReference type="Proteomes" id="UP000255515">
    <property type="component" value="Unassembled WGS sequence"/>
</dbReference>
<dbReference type="Gene3D" id="3.40.50.2000">
    <property type="entry name" value="Glycogen Phosphorylase B"/>
    <property type="match status" value="2"/>
</dbReference>
<gene>
    <name evidence="1" type="ORF">NCTC11661_02069</name>
</gene>
<evidence type="ECO:0008006" key="3">
    <source>
        <dbReference type="Google" id="ProtNLM"/>
    </source>
</evidence>
<protein>
    <recommendedName>
        <fullName evidence="3">Glycosyl transferases group 1</fullName>
    </recommendedName>
</protein>
<dbReference type="SUPFAM" id="SSF53756">
    <property type="entry name" value="UDP-Glycosyltransferase/glycogen phosphorylase"/>
    <property type="match status" value="1"/>
</dbReference>
<sequence length="422" mass="48690">MKTNILIISYAYPPNNAAGAQRPYAMAKYLDKTKYNVTVLTCENPSTPLGINRGFDPSLEGVKLIKIKSFLGSSSDGLRVKSGEKKNSIKRILFSLAQWLVFPDKAMFWYPNIKSFLKKNKQLMEKTDIVISTAPGVTNHKIARYIKRKNNHIQWLADFRDFYYTNHWEEKLGLKPLLHKILERSIVKEASTLSFVTQTMKNAYQQAYPKFRNKMHSVYNGFDLDTVSDLSSIKSGKITFFYAGTFYNGIRSPLPLLQLLDRAFELNDLKPDEVVIQIAGNIDDPMKQQMTKFLSFQCIEFLGLIPKNQVLKYMKESTFLWLIVGNIKAHYQTVPIKLFEYIATKKPIVNFAPSISESTQIIQSNQLGYNFNTLDFELSSAYLEFKKLIADAKNKDFDAIYQNRKSIFTWENQIKKIELLFT</sequence>
<evidence type="ECO:0000313" key="2">
    <source>
        <dbReference type="Proteomes" id="UP000255515"/>
    </source>
</evidence>
<accession>A0A380ZU81</accession>
<proteinExistence type="predicted"/>
<organism evidence="1 2">
    <name type="scientific">Bergeyella zoohelcum</name>
    <dbReference type="NCBI Taxonomy" id="1015"/>
    <lineage>
        <taxon>Bacteria</taxon>
        <taxon>Pseudomonadati</taxon>
        <taxon>Bacteroidota</taxon>
        <taxon>Flavobacteriia</taxon>
        <taxon>Flavobacteriales</taxon>
        <taxon>Weeksellaceae</taxon>
        <taxon>Bergeyella</taxon>
    </lineage>
</organism>